<keyword evidence="1" id="KW-0282">Flagellum</keyword>
<keyword evidence="2" id="KW-1185">Reference proteome</keyword>
<proteinExistence type="predicted"/>
<protein>
    <submittedName>
        <fullName evidence="1">Intraflagellar transport protein 172</fullName>
    </submittedName>
</protein>
<name>A0A164EBH2_9CRUS</name>
<reference evidence="1 2" key="1">
    <citation type="submission" date="2016-03" db="EMBL/GenBank/DDBJ databases">
        <title>EvidentialGene: Evidence-directed Construction of Genes on Genomes.</title>
        <authorList>
            <person name="Gilbert D.G."/>
            <person name="Choi J.-H."/>
            <person name="Mockaitis K."/>
            <person name="Colbourne J."/>
            <person name="Pfrender M."/>
        </authorList>
    </citation>
    <scope>NUCLEOTIDE SEQUENCE [LARGE SCALE GENOMIC DNA]</scope>
    <source>
        <strain evidence="1 2">Xinb3</strain>
        <tissue evidence="1">Complete organism</tissue>
    </source>
</reference>
<organism evidence="1 2">
    <name type="scientific">Daphnia magna</name>
    <dbReference type="NCBI Taxonomy" id="35525"/>
    <lineage>
        <taxon>Eukaryota</taxon>
        <taxon>Metazoa</taxon>
        <taxon>Ecdysozoa</taxon>
        <taxon>Arthropoda</taxon>
        <taxon>Crustacea</taxon>
        <taxon>Branchiopoda</taxon>
        <taxon>Diplostraca</taxon>
        <taxon>Cladocera</taxon>
        <taxon>Anomopoda</taxon>
        <taxon>Daphniidae</taxon>
        <taxon>Daphnia</taxon>
    </lineage>
</organism>
<dbReference type="STRING" id="35525.A0A164EBH2"/>
<dbReference type="EMBL" id="LRGB01024247">
    <property type="protein sequence ID" value="KZR96625.1"/>
    <property type="molecule type" value="Genomic_DNA"/>
</dbReference>
<sequence length="173" mass="19337">MKAKAVGWDNLSFFVLLNRYLDIADMIEDNGDSADATLLDNTDFEQTGIPFDKLCIPARPCVNGALKEQAKQWVLAVSLDQRIEQQLPLDERGVYEACLINCWKKSSDPPATPCVLTGYPVLRQPVKFPAQRKETNREAFPGGGQTKTIANFTKRLILLKNGAMVCRQLLQHS</sequence>
<comment type="caution">
    <text evidence="1">The sequence shown here is derived from an EMBL/GenBank/DDBJ whole genome shotgun (WGS) entry which is preliminary data.</text>
</comment>
<evidence type="ECO:0000313" key="1">
    <source>
        <dbReference type="EMBL" id="KZR96625.1"/>
    </source>
</evidence>
<dbReference type="OrthoDB" id="2186662at2759"/>
<accession>A0A164EBH2</accession>
<evidence type="ECO:0000313" key="2">
    <source>
        <dbReference type="Proteomes" id="UP000076858"/>
    </source>
</evidence>
<keyword evidence="1" id="KW-0969">Cilium</keyword>
<dbReference type="Proteomes" id="UP000076858">
    <property type="component" value="Unassembled WGS sequence"/>
</dbReference>
<dbReference type="AlphaFoldDB" id="A0A164EBH2"/>
<keyword evidence="1" id="KW-0966">Cell projection</keyword>
<gene>
    <name evidence="1" type="ORF">APZ42_008931</name>
</gene>